<comment type="function">
    <text evidence="7">Plays a role in the regulation of phosphate uptake.</text>
</comment>
<keyword evidence="5 7" id="KW-0963">Cytoplasm</keyword>
<evidence type="ECO:0000259" key="8">
    <source>
        <dbReference type="Pfam" id="PF01895"/>
    </source>
</evidence>
<evidence type="ECO:0000256" key="4">
    <source>
        <dbReference type="ARBA" id="ARBA00022448"/>
    </source>
</evidence>
<proteinExistence type="inferred from homology"/>
<dbReference type="InterPro" id="IPR026022">
    <property type="entry name" value="PhoU_dom"/>
</dbReference>
<comment type="subunit">
    <text evidence="3 7">Homodimer.</text>
</comment>
<evidence type="ECO:0000256" key="2">
    <source>
        <dbReference type="ARBA" id="ARBA00008107"/>
    </source>
</evidence>
<evidence type="ECO:0000256" key="3">
    <source>
        <dbReference type="ARBA" id="ARBA00011738"/>
    </source>
</evidence>
<comment type="similarity">
    <text evidence="2 7">Belongs to the PhoU family.</text>
</comment>
<keyword evidence="6 7" id="KW-0592">Phosphate transport</keyword>
<dbReference type="GO" id="GO:0045936">
    <property type="term" value="P:negative regulation of phosphate metabolic process"/>
    <property type="evidence" value="ECO:0007669"/>
    <property type="project" value="InterPro"/>
</dbReference>
<evidence type="ECO:0000256" key="1">
    <source>
        <dbReference type="ARBA" id="ARBA00004496"/>
    </source>
</evidence>
<evidence type="ECO:0000313" key="9">
    <source>
        <dbReference type="EMBL" id="OEH84454.1"/>
    </source>
</evidence>
<organism evidence="9 10">
    <name type="scientific">Desulfuribacillus stibiiarsenatis</name>
    <dbReference type="NCBI Taxonomy" id="1390249"/>
    <lineage>
        <taxon>Bacteria</taxon>
        <taxon>Bacillati</taxon>
        <taxon>Bacillota</taxon>
        <taxon>Desulfuribacillia</taxon>
        <taxon>Desulfuribacillales</taxon>
        <taxon>Desulfuribacillaceae</taxon>
        <taxon>Desulfuribacillus</taxon>
    </lineage>
</organism>
<evidence type="ECO:0000313" key="10">
    <source>
        <dbReference type="Proteomes" id="UP000095255"/>
    </source>
</evidence>
<evidence type="ECO:0000256" key="7">
    <source>
        <dbReference type="PIRNR" id="PIRNR003107"/>
    </source>
</evidence>
<dbReference type="Gene3D" id="1.20.58.220">
    <property type="entry name" value="Phosphate transport system protein phou homolog 2, domain 2"/>
    <property type="match status" value="1"/>
</dbReference>
<name>A0A1E5L2Z2_9FIRM</name>
<comment type="caution">
    <text evidence="9">The sequence shown here is derived from an EMBL/GenBank/DDBJ whole genome shotgun (WGS) entry which is preliminary data.</text>
</comment>
<dbReference type="InterPro" id="IPR028366">
    <property type="entry name" value="PhoU"/>
</dbReference>
<dbReference type="FunFam" id="1.20.58.220:FF:000004">
    <property type="entry name" value="Phosphate-specific transport system accessory protein PhoU"/>
    <property type="match status" value="1"/>
</dbReference>
<keyword evidence="10" id="KW-1185">Reference proteome</keyword>
<dbReference type="GO" id="GO:0005737">
    <property type="term" value="C:cytoplasm"/>
    <property type="evidence" value="ECO:0007669"/>
    <property type="project" value="UniProtKB-SubCell"/>
</dbReference>
<evidence type="ECO:0000256" key="6">
    <source>
        <dbReference type="ARBA" id="ARBA00022592"/>
    </source>
</evidence>
<protein>
    <recommendedName>
        <fullName evidence="7">Phosphate-specific transport system accessory protein PhoU</fullName>
    </recommendedName>
</protein>
<accession>A0A1E5L2Z2</accession>
<dbReference type="InterPro" id="IPR038078">
    <property type="entry name" value="PhoU-like_sf"/>
</dbReference>
<reference evidence="9 10" key="1">
    <citation type="submission" date="2016-09" db="EMBL/GenBank/DDBJ databases">
        <title>Desulfuribacillus arsenicus sp. nov., an obligately anaerobic, dissimilatory arsenic- and antimonate-reducing bacterium isolated from anoxic sediments.</title>
        <authorList>
            <person name="Abin C.A."/>
            <person name="Hollibaugh J.T."/>
        </authorList>
    </citation>
    <scope>NUCLEOTIDE SEQUENCE [LARGE SCALE GENOMIC DNA]</scope>
    <source>
        <strain evidence="9 10">MLFW-2</strain>
    </source>
</reference>
<dbReference type="SUPFAM" id="SSF109755">
    <property type="entry name" value="PhoU-like"/>
    <property type="match status" value="1"/>
</dbReference>
<evidence type="ECO:0000256" key="5">
    <source>
        <dbReference type="ARBA" id="ARBA00022490"/>
    </source>
</evidence>
<keyword evidence="4 7" id="KW-0813">Transport</keyword>
<dbReference type="RefSeq" id="WP_069703167.1">
    <property type="nucleotide sequence ID" value="NZ_MJAT01000038.1"/>
</dbReference>
<sequence length="219" mass="24734">MGLQRKSFDAGLTALNERLLNMGTAVEEALDKALQAFVDHNNDLAKEVIDQDGAINDTEDTIDELVIQLIAHQQPVAKDLRRIVTALKMNANLERMGDLACNIAKTSIRMKLEPELEVIQQIQEIAAIVKTMIHDIIQAYINEDVDAAKAIALKDDTVDRLYKEFLNNLFAHIRQNPDEVETLTQLAFLGRHFERLGDYVTNIAEYVVYMVDAKRSDLN</sequence>
<gene>
    <name evidence="9" type="ORF">BHU72_09595</name>
</gene>
<feature type="domain" description="PhoU" evidence="8">
    <location>
        <begin position="20"/>
        <end position="105"/>
    </location>
</feature>
<dbReference type="NCBIfam" id="TIGR02135">
    <property type="entry name" value="phoU_full"/>
    <property type="match status" value="1"/>
</dbReference>
<dbReference type="GO" id="GO:0006817">
    <property type="term" value="P:phosphate ion transport"/>
    <property type="evidence" value="ECO:0007669"/>
    <property type="project" value="UniProtKB-KW"/>
</dbReference>
<comment type="subcellular location">
    <subcellularLocation>
        <location evidence="1 7">Cytoplasm</location>
    </subcellularLocation>
</comment>
<dbReference type="EMBL" id="MJAT01000038">
    <property type="protein sequence ID" value="OEH84454.1"/>
    <property type="molecule type" value="Genomic_DNA"/>
</dbReference>
<dbReference type="PIRSF" id="PIRSF003107">
    <property type="entry name" value="PhoU"/>
    <property type="match status" value="1"/>
</dbReference>
<dbReference type="PANTHER" id="PTHR42930">
    <property type="entry name" value="PHOSPHATE-SPECIFIC TRANSPORT SYSTEM ACCESSORY PROTEIN PHOU"/>
    <property type="match status" value="1"/>
</dbReference>
<dbReference type="Proteomes" id="UP000095255">
    <property type="component" value="Unassembled WGS sequence"/>
</dbReference>
<feature type="domain" description="PhoU" evidence="8">
    <location>
        <begin position="122"/>
        <end position="207"/>
    </location>
</feature>
<dbReference type="GO" id="GO:0030643">
    <property type="term" value="P:intracellular phosphate ion homeostasis"/>
    <property type="evidence" value="ECO:0007669"/>
    <property type="project" value="InterPro"/>
</dbReference>
<dbReference type="OrthoDB" id="9814256at2"/>
<dbReference type="Pfam" id="PF01895">
    <property type="entry name" value="PhoU"/>
    <property type="match status" value="2"/>
</dbReference>
<dbReference type="PANTHER" id="PTHR42930:SF3">
    <property type="entry name" value="PHOSPHATE-SPECIFIC TRANSPORT SYSTEM ACCESSORY PROTEIN PHOU"/>
    <property type="match status" value="1"/>
</dbReference>
<dbReference type="AlphaFoldDB" id="A0A1E5L2Z2"/>
<dbReference type="STRING" id="1390249.BHU72_09595"/>